<keyword evidence="1" id="KW-0732">Signal</keyword>
<dbReference type="AlphaFoldDB" id="A0A432XN64"/>
<organism evidence="2 3">
    <name type="scientific">Pseudidiomarina aquimaris</name>
    <dbReference type="NCBI Taxonomy" id="641841"/>
    <lineage>
        <taxon>Bacteria</taxon>
        <taxon>Pseudomonadati</taxon>
        <taxon>Pseudomonadota</taxon>
        <taxon>Gammaproteobacteria</taxon>
        <taxon>Alteromonadales</taxon>
        <taxon>Idiomarinaceae</taxon>
        <taxon>Pseudidiomarina</taxon>
    </lineage>
</organism>
<evidence type="ECO:0000256" key="1">
    <source>
        <dbReference type="SAM" id="SignalP"/>
    </source>
</evidence>
<accession>A0A432XN64</accession>
<feature type="chain" id="PRO_5019401823" description="DUF2946 domain-containing protein" evidence="1">
    <location>
        <begin position="24"/>
        <end position="122"/>
    </location>
</feature>
<proteinExistence type="predicted"/>
<reference evidence="3" key="1">
    <citation type="journal article" date="2018" name="Front. Microbiol.">
        <title>Genome-Based Analysis Reveals the Taxonomy and Diversity of the Family Idiomarinaceae.</title>
        <authorList>
            <person name="Liu Y."/>
            <person name="Lai Q."/>
            <person name="Shao Z."/>
        </authorList>
    </citation>
    <scope>NUCLEOTIDE SEQUENCE [LARGE SCALE GENOMIC DNA]</scope>
    <source>
        <strain evidence="3">SW15</strain>
    </source>
</reference>
<dbReference type="OrthoDB" id="6238578at2"/>
<sequence>MNVMTRLLILMLLLVPLVAPAFAAAPASEATMSMQHNDMAADHACCEDSEETKVHTTTMAEHMSCDGSCGDCQHFCGASALALLPNYSSARVLPEQRRWLPTFAHLITRKDRLERPPMPANS</sequence>
<keyword evidence="3" id="KW-1185">Reference proteome</keyword>
<name>A0A432XN64_9GAMM</name>
<comment type="caution">
    <text evidence="2">The sequence shown here is derived from an EMBL/GenBank/DDBJ whole genome shotgun (WGS) entry which is preliminary data.</text>
</comment>
<feature type="signal peptide" evidence="1">
    <location>
        <begin position="1"/>
        <end position="23"/>
    </location>
</feature>
<dbReference type="Proteomes" id="UP000286678">
    <property type="component" value="Unassembled WGS sequence"/>
</dbReference>
<evidence type="ECO:0000313" key="3">
    <source>
        <dbReference type="Proteomes" id="UP000286678"/>
    </source>
</evidence>
<evidence type="ECO:0000313" key="2">
    <source>
        <dbReference type="EMBL" id="RUO50155.1"/>
    </source>
</evidence>
<gene>
    <name evidence="2" type="ORF">CWE21_03260</name>
</gene>
<dbReference type="EMBL" id="PIPT01000002">
    <property type="protein sequence ID" value="RUO50155.1"/>
    <property type="molecule type" value="Genomic_DNA"/>
</dbReference>
<evidence type="ECO:0008006" key="4">
    <source>
        <dbReference type="Google" id="ProtNLM"/>
    </source>
</evidence>
<protein>
    <recommendedName>
        <fullName evidence="4">DUF2946 domain-containing protein</fullName>
    </recommendedName>
</protein>